<name>A0A1H5SQ25_9FLAO</name>
<dbReference type="OrthoDB" id="1428924at2"/>
<feature type="chain" id="PRO_5009284241" evidence="1">
    <location>
        <begin position="20"/>
        <end position="244"/>
    </location>
</feature>
<organism evidence="2 3">
    <name type="scientific">Halpernia humi</name>
    <dbReference type="NCBI Taxonomy" id="493375"/>
    <lineage>
        <taxon>Bacteria</taxon>
        <taxon>Pseudomonadati</taxon>
        <taxon>Bacteroidota</taxon>
        <taxon>Flavobacteriia</taxon>
        <taxon>Flavobacteriales</taxon>
        <taxon>Weeksellaceae</taxon>
        <taxon>Chryseobacterium group</taxon>
        <taxon>Halpernia</taxon>
    </lineage>
</organism>
<dbReference type="RefSeq" id="WP_103912283.1">
    <property type="nucleotide sequence ID" value="NZ_FNUS01000001.1"/>
</dbReference>
<evidence type="ECO:0000313" key="2">
    <source>
        <dbReference type="EMBL" id="SEF52713.1"/>
    </source>
</evidence>
<evidence type="ECO:0000313" key="3">
    <source>
        <dbReference type="Proteomes" id="UP000236738"/>
    </source>
</evidence>
<gene>
    <name evidence="2" type="ORF">SAMN05421847_0230</name>
</gene>
<proteinExistence type="predicted"/>
<sequence>MKTKILIFIALVTILNSCATKYVTPGSDVKISALADEDISKILENKPSAEFPVNIAVARIQAPNYSNYLYSKRQGNPNGRFTMILTREPNEEEVIGNLAKLKGIKQISPFNRLLLPYNYQTIKDLRLAAAKMKAQMLLIYTFDTEFSIDAKNYGPQNVFALGYLKNKELKVRTTSSAALFDVQTEYLYGLAEATAEKSKKSNIWKENQEVDNLRIESEKESFSKLSKEIATMWNGVYSEYSKSK</sequence>
<keyword evidence="1" id="KW-0732">Signal</keyword>
<reference evidence="3" key="1">
    <citation type="submission" date="2016-10" db="EMBL/GenBank/DDBJ databases">
        <authorList>
            <person name="Varghese N."/>
            <person name="Submissions S."/>
        </authorList>
    </citation>
    <scope>NUCLEOTIDE SEQUENCE [LARGE SCALE GENOMIC DNA]</scope>
    <source>
        <strain evidence="3">DSM 21580</strain>
    </source>
</reference>
<keyword evidence="3" id="KW-1185">Reference proteome</keyword>
<protein>
    <submittedName>
        <fullName evidence="2">Uncharacterized protein</fullName>
    </submittedName>
</protein>
<evidence type="ECO:0000256" key="1">
    <source>
        <dbReference type="SAM" id="SignalP"/>
    </source>
</evidence>
<feature type="signal peptide" evidence="1">
    <location>
        <begin position="1"/>
        <end position="19"/>
    </location>
</feature>
<accession>A0A1H5SQ25</accession>
<dbReference type="AlphaFoldDB" id="A0A1H5SQ25"/>
<dbReference type="EMBL" id="FNUS01000001">
    <property type="protein sequence ID" value="SEF52713.1"/>
    <property type="molecule type" value="Genomic_DNA"/>
</dbReference>
<dbReference type="Proteomes" id="UP000236738">
    <property type="component" value="Unassembled WGS sequence"/>
</dbReference>